<organism evidence="7 8">
    <name type="scientific">Salix purpurea</name>
    <name type="common">Purple osier willow</name>
    <dbReference type="NCBI Taxonomy" id="77065"/>
    <lineage>
        <taxon>Eukaryota</taxon>
        <taxon>Viridiplantae</taxon>
        <taxon>Streptophyta</taxon>
        <taxon>Embryophyta</taxon>
        <taxon>Tracheophyta</taxon>
        <taxon>Spermatophyta</taxon>
        <taxon>Magnoliopsida</taxon>
        <taxon>eudicotyledons</taxon>
        <taxon>Gunneridae</taxon>
        <taxon>Pentapetalae</taxon>
        <taxon>rosids</taxon>
        <taxon>fabids</taxon>
        <taxon>Malpighiales</taxon>
        <taxon>Salicaceae</taxon>
        <taxon>Saliceae</taxon>
        <taxon>Salix</taxon>
    </lineage>
</organism>
<evidence type="ECO:0000256" key="1">
    <source>
        <dbReference type="ARBA" id="ARBA00004123"/>
    </source>
</evidence>
<dbReference type="InterPro" id="IPR015943">
    <property type="entry name" value="WD40/YVTN_repeat-like_dom_sf"/>
</dbReference>
<dbReference type="EMBL" id="JAPFFK010000007">
    <property type="protein sequence ID" value="KAJ6755263.1"/>
    <property type="molecule type" value="Genomic_DNA"/>
</dbReference>
<evidence type="ECO:0000256" key="4">
    <source>
        <dbReference type="ARBA" id="ARBA00022737"/>
    </source>
</evidence>
<evidence type="ECO:0000313" key="8">
    <source>
        <dbReference type="Proteomes" id="UP001151532"/>
    </source>
</evidence>
<dbReference type="GO" id="GO:0080008">
    <property type="term" value="C:Cul4-RING E3 ubiquitin ligase complex"/>
    <property type="evidence" value="ECO:0007669"/>
    <property type="project" value="InterPro"/>
</dbReference>
<name>A0A9Q1A202_SALPP</name>
<protein>
    <submittedName>
        <fullName evidence="7">DAMAGE-SPECIFIC DNA BINDING PROTEIN 2</fullName>
    </submittedName>
</protein>
<dbReference type="GO" id="GO:0003684">
    <property type="term" value="F:damaged DNA binding"/>
    <property type="evidence" value="ECO:0007669"/>
    <property type="project" value="InterPro"/>
</dbReference>
<dbReference type="InterPro" id="IPR033312">
    <property type="entry name" value="DDB2"/>
</dbReference>
<keyword evidence="6" id="KW-0539">Nucleus</keyword>
<dbReference type="PANTHER" id="PTHR15169">
    <property type="entry name" value="DAMAGE-SPECIFIC DNA BINDING PROTEIN 2"/>
    <property type="match status" value="1"/>
</dbReference>
<evidence type="ECO:0000256" key="5">
    <source>
        <dbReference type="ARBA" id="ARBA00022786"/>
    </source>
</evidence>
<sequence length="199" mass="22948">MFLIGSLNMIFEQHHFLVILSCCCISWHQIFHTLCVVQQIKPAYVIPDQVCCAVIRYHSRRVTCLEFHPTKNNILLSGDKVRLMLCIVVDTSFFYKDALFHYNCPTFSFIYFPFLSFSLLFPALLKKKGQVGVWDFDKVHERMVYQNIHTCIVNNMRFKSTDDGMIYAASSDGTISSTDLETGMSSSLMNLNPNGWQVF</sequence>
<evidence type="ECO:0000256" key="6">
    <source>
        <dbReference type="ARBA" id="ARBA00023242"/>
    </source>
</evidence>
<dbReference type="SUPFAM" id="SSF50998">
    <property type="entry name" value="Quinoprotein alcohol dehydrogenase-like"/>
    <property type="match status" value="1"/>
</dbReference>
<evidence type="ECO:0000256" key="2">
    <source>
        <dbReference type="ARBA" id="ARBA00005434"/>
    </source>
</evidence>
<dbReference type="OrthoDB" id="9890280at2759"/>
<dbReference type="GO" id="GO:0006281">
    <property type="term" value="P:DNA repair"/>
    <property type="evidence" value="ECO:0007669"/>
    <property type="project" value="InterPro"/>
</dbReference>
<reference evidence="7" key="2">
    <citation type="journal article" date="2023" name="Int. J. Mol. Sci.">
        <title>De Novo Assembly and Annotation of 11 Diverse Shrub Willow (Salix) Genomes Reveals Novel Gene Organization in Sex-Linked Regions.</title>
        <authorList>
            <person name="Hyden B."/>
            <person name="Feng K."/>
            <person name="Yates T.B."/>
            <person name="Jawdy S."/>
            <person name="Cereghino C."/>
            <person name="Smart L.B."/>
            <person name="Muchero W."/>
        </authorList>
    </citation>
    <scope>NUCLEOTIDE SEQUENCE</scope>
    <source>
        <tissue evidence="7">Shoot tip</tissue>
    </source>
</reference>
<dbReference type="Proteomes" id="UP001151532">
    <property type="component" value="Chromosome 16"/>
</dbReference>
<gene>
    <name evidence="7" type="ORF">OIU79_027802</name>
</gene>
<comment type="subcellular location">
    <subcellularLocation>
        <location evidence="1">Nucleus</location>
    </subcellularLocation>
</comment>
<dbReference type="AlphaFoldDB" id="A0A9Q1A202"/>
<dbReference type="PANTHER" id="PTHR15169:SF0">
    <property type="entry name" value="DNA DAMAGE-BINDING PROTEIN 2"/>
    <property type="match status" value="1"/>
</dbReference>
<keyword evidence="5" id="KW-0833">Ubl conjugation pathway</keyword>
<reference evidence="7" key="1">
    <citation type="submission" date="2022-11" db="EMBL/GenBank/DDBJ databases">
        <authorList>
            <person name="Hyden B.L."/>
            <person name="Feng K."/>
            <person name="Yates T."/>
            <person name="Jawdy S."/>
            <person name="Smart L.B."/>
            <person name="Muchero W."/>
        </authorList>
    </citation>
    <scope>NUCLEOTIDE SEQUENCE</scope>
    <source>
        <tissue evidence="7">Shoot tip</tissue>
    </source>
</reference>
<evidence type="ECO:0000256" key="3">
    <source>
        <dbReference type="ARBA" id="ARBA00022574"/>
    </source>
</evidence>
<keyword evidence="4" id="KW-0677">Repeat</keyword>
<evidence type="ECO:0000313" key="7">
    <source>
        <dbReference type="EMBL" id="KAJ6755263.1"/>
    </source>
</evidence>
<dbReference type="Gene3D" id="2.130.10.10">
    <property type="entry name" value="YVTN repeat-like/Quinoprotein amine dehydrogenase"/>
    <property type="match status" value="1"/>
</dbReference>
<keyword evidence="3" id="KW-0853">WD repeat</keyword>
<proteinExistence type="inferred from homology"/>
<dbReference type="GO" id="GO:0009411">
    <property type="term" value="P:response to UV"/>
    <property type="evidence" value="ECO:0007669"/>
    <property type="project" value="TreeGrafter"/>
</dbReference>
<comment type="similarity">
    <text evidence="2">Belongs to the WD repeat DDB2/WDR76 family.</text>
</comment>
<keyword evidence="8" id="KW-1185">Reference proteome</keyword>
<comment type="caution">
    <text evidence="7">The sequence shown here is derived from an EMBL/GenBank/DDBJ whole genome shotgun (WGS) entry which is preliminary data.</text>
</comment>
<dbReference type="InterPro" id="IPR011047">
    <property type="entry name" value="Quinoprotein_ADH-like_sf"/>
</dbReference>
<accession>A0A9Q1A202</accession>
<dbReference type="GO" id="GO:0005634">
    <property type="term" value="C:nucleus"/>
    <property type="evidence" value="ECO:0007669"/>
    <property type="project" value="UniProtKB-SubCell"/>
</dbReference>